<dbReference type="InterPro" id="IPR041468">
    <property type="entry name" value="HTH_ParB/Spo0J"/>
</dbReference>
<dbReference type="InterPro" id="IPR050336">
    <property type="entry name" value="Chromosome_partition/occlusion"/>
</dbReference>
<dbReference type="Pfam" id="PF17762">
    <property type="entry name" value="HTH_ParB"/>
    <property type="match status" value="1"/>
</dbReference>
<dbReference type="CDD" id="cd16393">
    <property type="entry name" value="SPO0J_N"/>
    <property type="match status" value="1"/>
</dbReference>
<sequence>MVKGGLGRGLNSLIPNKINNTLNEEQSAGGQINDADRQEKVWQIEVDKIAANPLQPRQTFDHADLEDLVNSIKKHGILQPLIVVKAGSGNYQLIAGERRLRAAKISEFKTVPCLIKDVEELQQLEMALIENVQRANLNPIEEAVAYQKLIDDFSLTQEEVASRVGKKRTTIANALRLLDLPDEVQSALRENKISVGHAKVILSAETETARLDILKQILKFNLTVRGAEGEVKKTQVKSHSRSVSKDPEIQEKEDLLRKALGTKVKVNKKGPSGQITIEFYSAEELNEIIQRIIS</sequence>
<feature type="domain" description="ParB-like N-terminal" evidence="4">
    <location>
        <begin position="42"/>
        <end position="132"/>
    </location>
</feature>
<dbReference type="EMBL" id="PFBO01000098">
    <property type="protein sequence ID" value="PIT90330.1"/>
    <property type="molecule type" value="Genomic_DNA"/>
</dbReference>
<accession>A0A2M6WBZ6</accession>
<evidence type="ECO:0000256" key="3">
    <source>
        <dbReference type="ARBA" id="ARBA00023125"/>
    </source>
</evidence>
<dbReference type="Pfam" id="PF23552">
    <property type="entry name" value="ParB_C"/>
    <property type="match status" value="1"/>
</dbReference>
<organism evidence="5 6">
    <name type="scientific">Candidatus Komeilibacteria bacterium CG10_big_fil_rev_8_21_14_0_10_41_13</name>
    <dbReference type="NCBI Taxonomy" id="1974476"/>
    <lineage>
        <taxon>Bacteria</taxon>
        <taxon>Candidatus Komeiliibacteriota</taxon>
    </lineage>
</organism>
<dbReference type="InterPro" id="IPR057240">
    <property type="entry name" value="ParB_dimer_C"/>
</dbReference>
<dbReference type="Gene3D" id="3.90.1530.30">
    <property type="match status" value="1"/>
</dbReference>
<dbReference type="Proteomes" id="UP000230543">
    <property type="component" value="Unassembled WGS sequence"/>
</dbReference>
<evidence type="ECO:0000256" key="1">
    <source>
        <dbReference type="ARBA" id="ARBA00006295"/>
    </source>
</evidence>
<dbReference type="SUPFAM" id="SSF110849">
    <property type="entry name" value="ParB/Sulfiredoxin"/>
    <property type="match status" value="1"/>
</dbReference>
<proteinExistence type="inferred from homology"/>
<gene>
    <name evidence="5" type="ORF">COU22_02735</name>
</gene>
<dbReference type="AlphaFoldDB" id="A0A2M6WBZ6"/>
<reference evidence="6" key="1">
    <citation type="submission" date="2017-09" db="EMBL/GenBank/DDBJ databases">
        <title>Depth-based differentiation of microbial function through sediment-hosted aquifers and enrichment of novel symbionts in the deep terrestrial subsurface.</title>
        <authorList>
            <person name="Probst A.J."/>
            <person name="Ladd B."/>
            <person name="Jarett J.K."/>
            <person name="Geller-Mcgrath D.E."/>
            <person name="Sieber C.M.K."/>
            <person name="Emerson J.B."/>
            <person name="Anantharaman K."/>
            <person name="Thomas B.C."/>
            <person name="Malmstrom R."/>
            <person name="Stieglmeier M."/>
            <person name="Klingl A."/>
            <person name="Woyke T."/>
            <person name="Ryan C.M."/>
            <person name="Banfield J.F."/>
        </authorList>
    </citation>
    <scope>NUCLEOTIDE SEQUENCE [LARGE SCALE GENOMIC DNA]</scope>
</reference>
<comment type="caution">
    <text evidence="5">The sequence shown here is derived from an EMBL/GenBank/DDBJ whole genome shotgun (WGS) entry which is preliminary data.</text>
</comment>
<dbReference type="SUPFAM" id="SSF109709">
    <property type="entry name" value="KorB DNA-binding domain-like"/>
    <property type="match status" value="1"/>
</dbReference>
<dbReference type="InterPro" id="IPR004437">
    <property type="entry name" value="ParB/RepB/Spo0J"/>
</dbReference>
<evidence type="ECO:0000259" key="4">
    <source>
        <dbReference type="SMART" id="SM00470"/>
    </source>
</evidence>
<dbReference type="NCBIfam" id="TIGR00180">
    <property type="entry name" value="parB_part"/>
    <property type="match status" value="1"/>
</dbReference>
<protein>
    <recommendedName>
        <fullName evidence="4">ParB-like N-terminal domain-containing protein</fullName>
    </recommendedName>
</protein>
<dbReference type="GO" id="GO:0003677">
    <property type="term" value="F:DNA binding"/>
    <property type="evidence" value="ECO:0007669"/>
    <property type="project" value="UniProtKB-KW"/>
</dbReference>
<dbReference type="InterPro" id="IPR036086">
    <property type="entry name" value="ParB/Sulfiredoxin_sf"/>
</dbReference>
<evidence type="ECO:0000313" key="5">
    <source>
        <dbReference type="EMBL" id="PIT90330.1"/>
    </source>
</evidence>
<dbReference type="PANTHER" id="PTHR33375">
    <property type="entry name" value="CHROMOSOME-PARTITIONING PROTEIN PARB-RELATED"/>
    <property type="match status" value="1"/>
</dbReference>
<dbReference type="FunFam" id="1.10.10.2830:FF:000001">
    <property type="entry name" value="Chromosome partitioning protein ParB"/>
    <property type="match status" value="1"/>
</dbReference>
<dbReference type="FunFam" id="3.90.1530.30:FF:000001">
    <property type="entry name" value="Chromosome partitioning protein ParB"/>
    <property type="match status" value="1"/>
</dbReference>
<dbReference type="Pfam" id="PF02195">
    <property type="entry name" value="ParB_N"/>
    <property type="match status" value="1"/>
</dbReference>
<dbReference type="Gene3D" id="1.10.10.2830">
    <property type="match status" value="1"/>
</dbReference>
<evidence type="ECO:0000256" key="2">
    <source>
        <dbReference type="ARBA" id="ARBA00022829"/>
    </source>
</evidence>
<dbReference type="GO" id="GO:0007059">
    <property type="term" value="P:chromosome segregation"/>
    <property type="evidence" value="ECO:0007669"/>
    <property type="project" value="UniProtKB-KW"/>
</dbReference>
<evidence type="ECO:0000313" key="6">
    <source>
        <dbReference type="Proteomes" id="UP000230543"/>
    </source>
</evidence>
<comment type="similarity">
    <text evidence="1">Belongs to the ParB family.</text>
</comment>
<keyword evidence="2" id="KW-0159">Chromosome partition</keyword>
<dbReference type="GO" id="GO:0005694">
    <property type="term" value="C:chromosome"/>
    <property type="evidence" value="ECO:0007669"/>
    <property type="project" value="TreeGrafter"/>
</dbReference>
<name>A0A2M6WBZ6_9BACT</name>
<keyword evidence="3" id="KW-0238">DNA-binding</keyword>
<dbReference type="PANTHER" id="PTHR33375:SF1">
    <property type="entry name" value="CHROMOSOME-PARTITIONING PROTEIN PARB-RELATED"/>
    <property type="match status" value="1"/>
</dbReference>
<dbReference type="SMART" id="SM00470">
    <property type="entry name" value="ParB"/>
    <property type="match status" value="1"/>
</dbReference>
<dbReference type="InterPro" id="IPR003115">
    <property type="entry name" value="ParB_N"/>
</dbReference>